<keyword evidence="2" id="KW-1185">Reference proteome</keyword>
<evidence type="ECO:0000313" key="1">
    <source>
        <dbReference type="EMBL" id="TNN35551.1"/>
    </source>
</evidence>
<accession>A0A4Z2F463</accession>
<dbReference type="EMBL" id="SRLO01001750">
    <property type="protein sequence ID" value="TNN35551.1"/>
    <property type="molecule type" value="Genomic_DNA"/>
</dbReference>
<dbReference type="AlphaFoldDB" id="A0A4Z2F463"/>
<comment type="caution">
    <text evidence="1">The sequence shown here is derived from an EMBL/GenBank/DDBJ whole genome shotgun (WGS) entry which is preliminary data.</text>
</comment>
<name>A0A4Z2F463_9TELE</name>
<sequence>MYSGSEAEASQRLLRMKMLGLESLSLTLWKKDFSCMNTARTVTWRGLGARLTVCISVDSALATRTNTSASRQNLSIQLSSSVVTSIPGLEGKQEVSGQRSGERQHQVVPQQSTLGFGPHDGHQAAGVQVLVLVQRVGQLPSVRRKASLPSVPSTRRKQLVVCPIPEGSTLSHSMALITELFPLLVLESRAQPPGRFESLSHAGFTSLMFY</sequence>
<reference evidence="1 2" key="1">
    <citation type="submission" date="2019-03" db="EMBL/GenBank/DDBJ databases">
        <title>First draft genome of Liparis tanakae, snailfish: a comprehensive survey of snailfish specific genes.</title>
        <authorList>
            <person name="Kim W."/>
            <person name="Song I."/>
            <person name="Jeong J.-H."/>
            <person name="Kim D."/>
            <person name="Kim S."/>
            <person name="Ryu S."/>
            <person name="Song J.Y."/>
            <person name="Lee S.K."/>
        </authorList>
    </citation>
    <scope>NUCLEOTIDE SEQUENCE [LARGE SCALE GENOMIC DNA]</scope>
    <source>
        <tissue evidence="1">Muscle</tissue>
    </source>
</reference>
<gene>
    <name evidence="1" type="ORF">EYF80_054289</name>
</gene>
<evidence type="ECO:0000313" key="2">
    <source>
        <dbReference type="Proteomes" id="UP000314294"/>
    </source>
</evidence>
<dbReference type="Proteomes" id="UP000314294">
    <property type="component" value="Unassembled WGS sequence"/>
</dbReference>
<protein>
    <submittedName>
        <fullName evidence="1">Uncharacterized protein</fullName>
    </submittedName>
</protein>
<organism evidence="1 2">
    <name type="scientific">Liparis tanakae</name>
    <name type="common">Tanaka's snailfish</name>
    <dbReference type="NCBI Taxonomy" id="230148"/>
    <lineage>
        <taxon>Eukaryota</taxon>
        <taxon>Metazoa</taxon>
        <taxon>Chordata</taxon>
        <taxon>Craniata</taxon>
        <taxon>Vertebrata</taxon>
        <taxon>Euteleostomi</taxon>
        <taxon>Actinopterygii</taxon>
        <taxon>Neopterygii</taxon>
        <taxon>Teleostei</taxon>
        <taxon>Neoteleostei</taxon>
        <taxon>Acanthomorphata</taxon>
        <taxon>Eupercaria</taxon>
        <taxon>Perciformes</taxon>
        <taxon>Cottioidei</taxon>
        <taxon>Cottales</taxon>
        <taxon>Liparidae</taxon>
        <taxon>Liparis</taxon>
    </lineage>
</organism>
<dbReference type="OrthoDB" id="10672229at2759"/>
<proteinExistence type="predicted"/>